<comment type="caution">
    <text evidence="1">The sequence shown here is derived from an EMBL/GenBank/DDBJ whole genome shotgun (WGS) entry which is preliminary data.</text>
</comment>
<protein>
    <submittedName>
        <fullName evidence="1">Uncharacterized protein</fullName>
    </submittedName>
</protein>
<reference evidence="1" key="1">
    <citation type="journal article" date="2015" name="Nature">
        <title>Complex archaea that bridge the gap between prokaryotes and eukaryotes.</title>
        <authorList>
            <person name="Spang A."/>
            <person name="Saw J.H."/>
            <person name="Jorgensen S.L."/>
            <person name="Zaremba-Niedzwiedzka K."/>
            <person name="Martijn J."/>
            <person name="Lind A.E."/>
            <person name="van Eijk R."/>
            <person name="Schleper C."/>
            <person name="Guy L."/>
            <person name="Ettema T.J."/>
        </authorList>
    </citation>
    <scope>NUCLEOTIDE SEQUENCE</scope>
</reference>
<dbReference type="AlphaFoldDB" id="A0A0F9JRX3"/>
<gene>
    <name evidence="1" type="ORF">LCGC14_1418460</name>
</gene>
<dbReference type="Gene3D" id="3.10.450.50">
    <property type="match status" value="1"/>
</dbReference>
<organism evidence="1">
    <name type="scientific">marine sediment metagenome</name>
    <dbReference type="NCBI Taxonomy" id="412755"/>
    <lineage>
        <taxon>unclassified sequences</taxon>
        <taxon>metagenomes</taxon>
        <taxon>ecological metagenomes</taxon>
    </lineage>
</organism>
<proteinExistence type="predicted"/>
<dbReference type="SUPFAM" id="SSF103642">
    <property type="entry name" value="Sec-C motif"/>
    <property type="match status" value="1"/>
</dbReference>
<accession>A0A0F9JRX3</accession>
<evidence type="ECO:0000313" key="1">
    <source>
        <dbReference type="EMBL" id="KKM72644.1"/>
    </source>
</evidence>
<name>A0A0F9JRX3_9ZZZZ</name>
<dbReference type="InterPro" id="IPR004027">
    <property type="entry name" value="SEC_C_motif"/>
</dbReference>
<dbReference type="Pfam" id="PF02810">
    <property type="entry name" value="SEC-C"/>
    <property type="match status" value="1"/>
</dbReference>
<dbReference type="EMBL" id="LAZR01009430">
    <property type="protein sequence ID" value="KKM72644.1"/>
    <property type="molecule type" value="Genomic_DNA"/>
</dbReference>
<sequence length="203" mass="23205">MITIESLSNNLQELFENSDYKITAGGLLDIVSYFTSSYKNNAHDIIISKEVIDFIPCEEDNLLLDLYNLKEVKHLFLNYLNQQDIKISKCGIFIEEYQLQQIAGYYFNISKQSNILQIQIYPGDYAVSILLGGEPTIPDISKAEFIGDFDETDFKELLEQGLELPEEEFNISFPLKKPKKVGRNESCPCGSRIKYKKCCGKTV</sequence>